<organism evidence="1 2">
    <name type="scientific">Acetobacter musti</name>
    <dbReference type="NCBI Taxonomy" id="864732"/>
    <lineage>
        <taxon>Bacteria</taxon>
        <taxon>Pseudomonadati</taxon>
        <taxon>Pseudomonadota</taxon>
        <taxon>Alphaproteobacteria</taxon>
        <taxon>Acetobacterales</taxon>
        <taxon>Acetobacteraceae</taxon>
        <taxon>Acetobacter</taxon>
    </lineage>
</organism>
<comment type="caution">
    <text evidence="1">The sequence shown here is derived from an EMBL/GenBank/DDBJ whole genome shotgun (WGS) entry which is preliminary data.</text>
</comment>
<gene>
    <name evidence="1" type="ORF">GOB93_14755</name>
</gene>
<evidence type="ECO:0000313" key="2">
    <source>
        <dbReference type="Proteomes" id="UP000635278"/>
    </source>
</evidence>
<proteinExistence type="predicted"/>
<sequence>MLVQNGVPWSVAMEMGATQRLAWCVMFGEQSGGRFDWDTMMWSRPDAG</sequence>
<evidence type="ECO:0000313" key="1">
    <source>
        <dbReference type="EMBL" id="NHN85893.1"/>
    </source>
</evidence>
<name>A0ABX0JV66_9PROT</name>
<accession>A0ABX0JV66</accession>
<dbReference type="Proteomes" id="UP000635278">
    <property type="component" value="Unassembled WGS sequence"/>
</dbReference>
<reference evidence="1 2" key="1">
    <citation type="journal article" date="2020" name="Int. J. Syst. Evol. Microbiol.">
        <title>Novel acetic acid bacteria from cider fermentations: Acetobacter conturbans sp. nov. and Acetobacter fallax sp. nov.</title>
        <authorList>
            <person name="Sombolestani A.S."/>
            <person name="Cleenwerck I."/>
            <person name="Cnockaert M."/>
            <person name="Borremans W."/>
            <person name="Wieme A.D."/>
            <person name="De Vuyst L."/>
            <person name="Vandamme P."/>
        </authorList>
    </citation>
    <scope>NUCLEOTIDE SEQUENCE [LARGE SCALE GENOMIC DNA]</scope>
    <source>
        <strain evidence="1 2">LMG 30640</strain>
    </source>
</reference>
<dbReference type="EMBL" id="WOTB01000022">
    <property type="protein sequence ID" value="NHN85893.1"/>
    <property type="molecule type" value="Genomic_DNA"/>
</dbReference>
<dbReference type="RefSeq" id="WP_173584285.1">
    <property type="nucleotide sequence ID" value="NZ_WOTB01000022.1"/>
</dbReference>
<keyword evidence="2" id="KW-1185">Reference proteome</keyword>
<protein>
    <submittedName>
        <fullName evidence="1">Uncharacterized protein</fullName>
    </submittedName>
</protein>